<evidence type="ECO:0000256" key="1">
    <source>
        <dbReference type="SAM" id="MobiDB-lite"/>
    </source>
</evidence>
<feature type="region of interest" description="Disordered" evidence="1">
    <location>
        <begin position="137"/>
        <end position="215"/>
    </location>
</feature>
<protein>
    <submittedName>
        <fullName evidence="2">Uncharacterized protein</fullName>
    </submittedName>
</protein>
<dbReference type="EMBL" id="QKYT01000020">
    <property type="protein sequence ID" value="RIA98141.1"/>
    <property type="molecule type" value="Genomic_DNA"/>
</dbReference>
<comment type="caution">
    <text evidence="2">The sequence shown here is derived from an EMBL/GenBank/DDBJ whole genome shotgun (WGS) entry which is preliminary data.</text>
</comment>
<name>A0A397TSU3_9GLOM</name>
<organism evidence="2 3">
    <name type="scientific">Glomus cerebriforme</name>
    <dbReference type="NCBI Taxonomy" id="658196"/>
    <lineage>
        <taxon>Eukaryota</taxon>
        <taxon>Fungi</taxon>
        <taxon>Fungi incertae sedis</taxon>
        <taxon>Mucoromycota</taxon>
        <taxon>Glomeromycotina</taxon>
        <taxon>Glomeromycetes</taxon>
        <taxon>Glomerales</taxon>
        <taxon>Glomeraceae</taxon>
        <taxon>Glomus</taxon>
    </lineage>
</organism>
<dbReference type="AlphaFoldDB" id="A0A397TSU3"/>
<proteinExistence type="predicted"/>
<gene>
    <name evidence="2" type="ORF">C1645_750707</name>
</gene>
<accession>A0A397TSU3</accession>
<sequence length="215" mass="24305">MKMTHSIFYQFNIFNTKKNIINMSDELKSLKSLRHQRDSEELKSLRHQRALELLETPGIREYFRKNFNFAALREWEEAGEPFEEDEEILAYLEYKKSEARKNGAHSTNSGSANGVIEQRSVGTGLRSSVNGNEQNIGIMYGIHPNNNQKTGKAGPPTNSGTRRQSTTTTNKNDKCSGKKTRSNGISDPVNALNRNAQQSKNAKSLRSLHQEKFGN</sequence>
<evidence type="ECO:0000313" key="3">
    <source>
        <dbReference type="Proteomes" id="UP000265703"/>
    </source>
</evidence>
<dbReference type="Proteomes" id="UP000265703">
    <property type="component" value="Unassembled WGS sequence"/>
</dbReference>
<feature type="compositionally biased region" description="Polar residues" evidence="1">
    <location>
        <begin position="144"/>
        <end position="170"/>
    </location>
</feature>
<evidence type="ECO:0000313" key="2">
    <source>
        <dbReference type="EMBL" id="RIA98141.1"/>
    </source>
</evidence>
<feature type="compositionally biased region" description="Polar residues" evidence="1">
    <location>
        <begin position="192"/>
        <end position="204"/>
    </location>
</feature>
<keyword evidence="3" id="KW-1185">Reference proteome</keyword>
<dbReference type="OrthoDB" id="2403309at2759"/>
<reference evidence="2 3" key="1">
    <citation type="submission" date="2018-06" db="EMBL/GenBank/DDBJ databases">
        <title>Comparative genomics reveals the genomic features of Rhizophagus irregularis, R. cerebriforme, R. diaphanum and Gigaspora rosea, and their symbiotic lifestyle signature.</title>
        <authorList>
            <person name="Morin E."/>
            <person name="San Clemente H."/>
            <person name="Chen E.C.H."/>
            <person name="De La Providencia I."/>
            <person name="Hainaut M."/>
            <person name="Kuo A."/>
            <person name="Kohler A."/>
            <person name="Murat C."/>
            <person name="Tang N."/>
            <person name="Roy S."/>
            <person name="Loubradou J."/>
            <person name="Henrissat B."/>
            <person name="Grigoriev I.V."/>
            <person name="Corradi N."/>
            <person name="Roux C."/>
            <person name="Martin F.M."/>
        </authorList>
    </citation>
    <scope>NUCLEOTIDE SEQUENCE [LARGE SCALE GENOMIC DNA]</scope>
    <source>
        <strain evidence="2 3">DAOM 227022</strain>
    </source>
</reference>